<feature type="compositionally biased region" description="Basic and acidic residues" evidence="2">
    <location>
        <begin position="518"/>
        <end position="549"/>
    </location>
</feature>
<dbReference type="OrthoDB" id="337735at2759"/>
<dbReference type="CDD" id="cd20540">
    <property type="entry name" value="CYCLIN_CCNY_like"/>
    <property type="match status" value="1"/>
</dbReference>
<dbReference type="EMBL" id="CCKQ01005284">
    <property type="protein sequence ID" value="CDW76449.1"/>
    <property type="molecule type" value="Genomic_DNA"/>
</dbReference>
<dbReference type="Pfam" id="PF08613">
    <property type="entry name" value="Cyclin"/>
    <property type="match status" value="1"/>
</dbReference>
<dbReference type="PANTHER" id="PTHR15615">
    <property type="match status" value="1"/>
</dbReference>
<evidence type="ECO:0000313" key="4">
    <source>
        <dbReference type="Proteomes" id="UP000039865"/>
    </source>
</evidence>
<dbReference type="InterPro" id="IPR013922">
    <property type="entry name" value="Cyclin_PHO80-like"/>
</dbReference>
<keyword evidence="1" id="KW-0175">Coiled coil</keyword>
<reference evidence="3 4" key="1">
    <citation type="submission" date="2014-06" db="EMBL/GenBank/DDBJ databases">
        <authorList>
            <person name="Swart Estienne"/>
        </authorList>
    </citation>
    <scope>NUCLEOTIDE SEQUENCE [LARGE SCALE GENOMIC DNA]</scope>
    <source>
        <strain evidence="3 4">130c</strain>
    </source>
</reference>
<feature type="compositionally biased region" description="Polar residues" evidence="2">
    <location>
        <begin position="910"/>
        <end position="943"/>
    </location>
</feature>
<feature type="region of interest" description="Disordered" evidence="2">
    <location>
        <begin position="910"/>
        <end position="969"/>
    </location>
</feature>
<evidence type="ECO:0000256" key="1">
    <source>
        <dbReference type="SAM" id="Coils"/>
    </source>
</evidence>
<feature type="compositionally biased region" description="Polar residues" evidence="2">
    <location>
        <begin position="558"/>
        <end position="591"/>
    </location>
</feature>
<feature type="compositionally biased region" description="Basic and acidic residues" evidence="2">
    <location>
        <begin position="479"/>
        <end position="505"/>
    </location>
</feature>
<dbReference type="InParanoid" id="A0A078A6U6"/>
<feature type="coiled-coil region" evidence="1">
    <location>
        <begin position="821"/>
        <end position="848"/>
    </location>
</feature>
<sequence length="1200" mass="139364">MSQTLRKLDDQRRMNIHNDKLKNVKSTLSQGVSKKTPKGNNSIQNLVQSSSNGILHWTGGVQSALQNAHNVEQPQKSQLFPFNITKYQQANQYLDSQAYLDSQTIIQENESQESVDIYHKPVFKLLKGFKLQQYAMKMSDLGYGEDIYKLALITPRQREDIVEKLQPLPGHKQKLVEFFKIIENLFPKSTVSKTIENAIKGEASMSFELKQAATKSQQNLKSAKSQSRQQTRNKNLSPIEQARTNNLIGNHHHPNLQGTIEEPQRNRSNSKSETFLFNVKARRNQITVQDILKEYYNGSDEKKEKKKAINKIFPPKQFGLHKNQSRKNVQGIKDQKKPIMAIHNPHAQQNQIQHHQPSQKTMDQIYQKYKGLSNKSLLERAQQTADSTVDVIKKHNFQIQKPFPSVNKQRITSQPRHLTKTENSMIGSVASTNQLQLNHNPNSFNLEQFKINYETPDKQGKPPAQRIRSAASQKKKKKTSQEKVIEKKNSNEKIEDLKKKTDRVIQPKPRMSFGQKSGSRELNKVNKSSEKVEKKQKSVERLPNIDKKSNHPSKNRSIDYNNSRPTSQRIGSVNQSQVFNNSDSTQENPESITISAKDDYSKNYHSETTQQNNPFQIKDFDYNELLNMQDQNQFRFIRPQDWTPLIDKQDRTDAVNYGFSFGSKKVNMGPAFLNLKVMCKCLAKAIMKHLQFSKGKYLFLEDLQHSNQDIDVEFSYKFSKNLKLGQVHSPKSSQEDSKRSNAENFKEIESNLRKQIQHTIDQDDIEEDLERDEDEFDFEEEKQIESIRGEELRKSILQKEEDRLADYLKKKQGSLYINLSFLELEQRLKEKESRIQEINGAIKIFEKQNDRGELEQVMAISPSIDDNDDDEPFKPMKMNRADFIMAQVDLDIIESHGSQELSTQKFKFNNQKNPQHTHVENSLGSNFSQQNNVSQRLQSQYNDSGKPPKPTISNKKPHDSQASFESQMNVPRLTKEKMKAFIEESMKIFSEKYDFNKERYDNRIKISFPTEYEIQEYCKYVTASSKMENEIPIICLVYLERLITKTGILLTSENWKRLTLIALCIGSKIWDDDSLENVHFPKVMSDVSLKMINQLEHNFVEFLDYDLVVKGSEYAKYYFILRTLADELKSETPLIQKTKAMADSEIQQQPEWNEFPLKGLIPAEKMIELQRNSAKAEIMLKERHEKDQSRGFSYPFDKTF</sequence>
<evidence type="ECO:0000313" key="3">
    <source>
        <dbReference type="EMBL" id="CDW76449.1"/>
    </source>
</evidence>
<feature type="compositionally biased region" description="Polar residues" evidence="2">
    <location>
        <begin position="213"/>
        <end position="248"/>
    </location>
</feature>
<accession>A0A078A6U6</accession>
<proteinExistence type="predicted"/>
<protein>
    <submittedName>
        <fullName evidence="3">N-terminal domain containing protein</fullName>
    </submittedName>
</protein>
<gene>
    <name evidence="3" type="primary">Contig6920.g7407</name>
    <name evidence="3" type="ORF">STYLEM_5450</name>
</gene>
<name>A0A078A6U6_STYLE</name>
<dbReference type="OMA" id="CKNILIT"/>
<dbReference type="GO" id="GO:0019901">
    <property type="term" value="F:protein kinase binding"/>
    <property type="evidence" value="ECO:0007669"/>
    <property type="project" value="InterPro"/>
</dbReference>
<feature type="compositionally biased region" description="Polar residues" evidence="2">
    <location>
        <begin position="960"/>
        <end position="969"/>
    </location>
</feature>
<keyword evidence="4" id="KW-1185">Reference proteome</keyword>
<feature type="region of interest" description="Disordered" evidence="2">
    <location>
        <begin position="454"/>
        <end position="591"/>
    </location>
</feature>
<feature type="region of interest" description="Disordered" evidence="2">
    <location>
        <begin position="761"/>
        <end position="782"/>
    </location>
</feature>
<dbReference type="Gene3D" id="1.10.472.10">
    <property type="entry name" value="Cyclin-like"/>
    <property type="match status" value="1"/>
</dbReference>
<feature type="region of interest" description="Disordered" evidence="2">
    <location>
        <begin position="212"/>
        <end position="271"/>
    </location>
</feature>
<dbReference type="Proteomes" id="UP000039865">
    <property type="component" value="Unassembled WGS sequence"/>
</dbReference>
<feature type="compositionally biased region" description="Acidic residues" evidence="2">
    <location>
        <begin position="762"/>
        <end position="780"/>
    </location>
</feature>
<dbReference type="PANTHER" id="PTHR15615:SF108">
    <property type="entry name" value="PROTEIN CNPPD1"/>
    <property type="match status" value="1"/>
</dbReference>
<evidence type="ECO:0000256" key="2">
    <source>
        <dbReference type="SAM" id="MobiDB-lite"/>
    </source>
</evidence>
<organism evidence="3 4">
    <name type="scientific">Stylonychia lemnae</name>
    <name type="common">Ciliate</name>
    <dbReference type="NCBI Taxonomy" id="5949"/>
    <lineage>
        <taxon>Eukaryota</taxon>
        <taxon>Sar</taxon>
        <taxon>Alveolata</taxon>
        <taxon>Ciliophora</taxon>
        <taxon>Intramacronucleata</taxon>
        <taxon>Spirotrichea</taxon>
        <taxon>Stichotrichia</taxon>
        <taxon>Sporadotrichida</taxon>
        <taxon>Oxytrichidae</taxon>
        <taxon>Stylonychinae</taxon>
        <taxon>Stylonychia</taxon>
    </lineage>
</organism>
<dbReference type="AlphaFoldDB" id="A0A078A6U6"/>